<dbReference type="Proteomes" id="UP000887581">
    <property type="component" value="Unplaced"/>
</dbReference>
<evidence type="ECO:0000313" key="2">
    <source>
        <dbReference type="WBParaSite" id="sdigi.contig222.g6315.t1"/>
    </source>
</evidence>
<dbReference type="AlphaFoldDB" id="A0A915PL31"/>
<organism evidence="1 2">
    <name type="scientific">Setaria digitata</name>
    <dbReference type="NCBI Taxonomy" id="48799"/>
    <lineage>
        <taxon>Eukaryota</taxon>
        <taxon>Metazoa</taxon>
        <taxon>Ecdysozoa</taxon>
        <taxon>Nematoda</taxon>
        <taxon>Chromadorea</taxon>
        <taxon>Rhabditida</taxon>
        <taxon>Spirurina</taxon>
        <taxon>Spiruromorpha</taxon>
        <taxon>Filarioidea</taxon>
        <taxon>Setariidae</taxon>
        <taxon>Setaria</taxon>
    </lineage>
</organism>
<proteinExistence type="predicted"/>
<accession>A0A915PL31</accession>
<keyword evidence="1" id="KW-1185">Reference proteome</keyword>
<sequence>MPLLQQLGEKRSLNEARNKLVKSSRFWGKRKDDMVALDDGKSAAIFDDTNLDEAYKRSPRRKLRLTMSSRFWG</sequence>
<protein>
    <submittedName>
        <fullName evidence="2">Uncharacterized protein</fullName>
    </submittedName>
</protein>
<evidence type="ECO:0000313" key="1">
    <source>
        <dbReference type="Proteomes" id="UP000887581"/>
    </source>
</evidence>
<reference evidence="2" key="1">
    <citation type="submission" date="2022-11" db="UniProtKB">
        <authorList>
            <consortium name="WormBaseParasite"/>
        </authorList>
    </citation>
    <scope>IDENTIFICATION</scope>
</reference>
<name>A0A915PL31_9BILA</name>
<dbReference type="WBParaSite" id="sdigi.contig222.g6315.t1">
    <property type="protein sequence ID" value="sdigi.contig222.g6315.t1"/>
    <property type="gene ID" value="sdigi.contig222.g6315"/>
</dbReference>